<feature type="binding site" evidence="5">
    <location>
        <begin position="270"/>
        <end position="271"/>
    </location>
    <ligand>
        <name>ATP</name>
        <dbReference type="ChEBI" id="CHEBI:30616"/>
    </ligand>
</feature>
<comment type="function">
    <text evidence="6">Catalyzes the ATP-dependent conversion of 5-aminoimidazole ribonucleotide (AIR) and HCO(3)- to N5-carboxyaminoimidazole ribonucleotide (N5-CAIR).</text>
</comment>
<feature type="binding site" evidence="5">
    <location>
        <position position="150"/>
    </location>
    <ligand>
        <name>ATP</name>
        <dbReference type="ChEBI" id="CHEBI:30616"/>
    </ligand>
</feature>
<dbReference type="InterPro" id="IPR013815">
    <property type="entry name" value="ATP_grasp_subdomain_1"/>
</dbReference>
<dbReference type="PROSITE" id="PS50975">
    <property type="entry name" value="ATP_GRASP"/>
    <property type="match status" value="1"/>
</dbReference>
<dbReference type="SUPFAM" id="SSF51246">
    <property type="entry name" value="Rudiment single hybrid motif"/>
    <property type="match status" value="1"/>
</dbReference>
<dbReference type="Gene3D" id="3.30.1490.20">
    <property type="entry name" value="ATP-grasp fold, A domain"/>
    <property type="match status" value="1"/>
</dbReference>
<dbReference type="GO" id="GO:0046872">
    <property type="term" value="F:metal ion binding"/>
    <property type="evidence" value="ECO:0007669"/>
    <property type="project" value="InterPro"/>
</dbReference>
<reference evidence="8 9" key="1">
    <citation type="submission" date="2009-02" db="EMBL/GenBank/DDBJ databases">
        <title>Sequencing of the draft genome and assembly of Dethiobacter alkaliphilus AHT 1.</title>
        <authorList>
            <consortium name="US DOE Joint Genome Institute (JGI-PGF)"/>
            <person name="Lucas S."/>
            <person name="Copeland A."/>
            <person name="Lapidus A."/>
            <person name="Glavina del Rio T."/>
            <person name="Dalin E."/>
            <person name="Tice H."/>
            <person name="Bruce D."/>
            <person name="Goodwin L."/>
            <person name="Pitluck S."/>
            <person name="Larimer F."/>
            <person name="Land M.L."/>
            <person name="Hauser L."/>
            <person name="Muyzer G."/>
        </authorList>
    </citation>
    <scope>NUCLEOTIDE SEQUENCE [LARGE SCALE GENOMIC DNA]</scope>
    <source>
        <strain evidence="8 9">AHT 1</strain>
    </source>
</reference>
<dbReference type="eggNOG" id="COG0026">
    <property type="taxonomic scope" value="Bacteria"/>
</dbReference>
<comment type="caution">
    <text evidence="8">The sequence shown here is derived from an EMBL/GenBank/DDBJ whole genome shotgun (WGS) entry which is preliminary data.</text>
</comment>
<dbReference type="NCBIfam" id="NF004679">
    <property type="entry name" value="PRK06019.1-5"/>
    <property type="match status" value="1"/>
</dbReference>
<evidence type="ECO:0000313" key="8">
    <source>
        <dbReference type="EMBL" id="EEG77403.1"/>
    </source>
</evidence>
<dbReference type="AlphaFoldDB" id="C0GHA1"/>
<dbReference type="GO" id="GO:0034028">
    <property type="term" value="F:5-(carboxyamino)imidazole ribonucleotide synthase activity"/>
    <property type="evidence" value="ECO:0007669"/>
    <property type="project" value="UniProtKB-UniRule"/>
</dbReference>
<name>C0GHA1_DETAL</name>
<comment type="subunit">
    <text evidence="5 6">Homodimer.</text>
</comment>
<feature type="binding site" evidence="5">
    <location>
        <begin position="185"/>
        <end position="188"/>
    </location>
    <ligand>
        <name>ATP</name>
        <dbReference type="ChEBI" id="CHEBI:30616"/>
    </ligand>
</feature>
<dbReference type="NCBIfam" id="NF004675">
    <property type="entry name" value="PRK06019.1-1"/>
    <property type="match status" value="1"/>
</dbReference>
<dbReference type="InterPro" id="IPR054350">
    <property type="entry name" value="PurT/PurK_preATP-grasp"/>
</dbReference>
<dbReference type="InterPro" id="IPR003135">
    <property type="entry name" value="ATP-grasp_carboxylate-amine"/>
</dbReference>
<dbReference type="GO" id="GO:0005524">
    <property type="term" value="F:ATP binding"/>
    <property type="evidence" value="ECO:0007669"/>
    <property type="project" value="UniProtKB-UniRule"/>
</dbReference>
<feature type="domain" description="ATP-grasp" evidence="7">
    <location>
        <begin position="114"/>
        <end position="300"/>
    </location>
</feature>
<keyword evidence="8" id="KW-0456">Lyase</keyword>
<feature type="binding site" evidence="5">
    <location>
        <position position="110"/>
    </location>
    <ligand>
        <name>ATP</name>
        <dbReference type="ChEBI" id="CHEBI:30616"/>
    </ligand>
</feature>
<comment type="caution">
    <text evidence="5">Lacks conserved residue(s) required for the propagation of feature annotation.</text>
</comment>
<evidence type="ECO:0000256" key="2">
    <source>
        <dbReference type="ARBA" id="ARBA00022741"/>
    </source>
</evidence>
<evidence type="ECO:0000256" key="6">
    <source>
        <dbReference type="RuleBase" id="RU361200"/>
    </source>
</evidence>
<dbReference type="STRING" id="555088.DealDRAFT_1860"/>
<evidence type="ECO:0000313" key="9">
    <source>
        <dbReference type="Proteomes" id="UP000006443"/>
    </source>
</evidence>
<dbReference type="GO" id="GO:0004638">
    <property type="term" value="F:phosphoribosylaminoimidazole carboxylase activity"/>
    <property type="evidence" value="ECO:0007669"/>
    <property type="project" value="InterPro"/>
</dbReference>
<dbReference type="Pfam" id="PF17769">
    <property type="entry name" value="PurK_C"/>
    <property type="match status" value="1"/>
</dbReference>
<sequence length="391" mass="41554">MLDRIMQNPPLRIAVVGGGQLGKMMTMAAKQMGFHVTVLDPTSASPAAQVADRQITADFHDGQAIRQLAADADVITYEFEHIDSAALIALEEGGQPVYPAPQTLRVIQNKLTQKEALAQADIAVAPFMPVAGYAQAKEAGEKYGYPFLLKACTGGYDGKGNALVASEGELADALTSLGDCELMAEAFVPFTCEVSVMVARSVNGDIKSYPLSENEHEENILRRSIVPAQVDDAVAARARAVAEDVMSLFGSVGVFCVEMFVTKEGEVLVNEVAPRPHNSGHYTIESCITSQFEQQVRAICGLPLGATDLLTPAVMINLLGEDGHFGPAMLVGCAEALSLPGVHLHLYGKKQTAPKRKMGHVTVTGKSLAEVEKTAALASHALKVVAQKEDV</sequence>
<dbReference type="GO" id="GO:0006189">
    <property type="term" value="P:'de novo' IMP biosynthetic process"/>
    <property type="evidence" value="ECO:0007669"/>
    <property type="project" value="UniProtKB-UniRule"/>
</dbReference>
<comment type="similarity">
    <text evidence="5 6">Belongs to the PurK/PurT family.</text>
</comment>
<dbReference type="PANTHER" id="PTHR11609:SF5">
    <property type="entry name" value="PHOSPHORIBOSYLAMINOIMIDAZOLE CARBOXYLASE"/>
    <property type="match status" value="1"/>
</dbReference>
<dbReference type="HAMAP" id="MF_01928">
    <property type="entry name" value="PurK"/>
    <property type="match status" value="1"/>
</dbReference>
<dbReference type="SUPFAM" id="SSF52440">
    <property type="entry name" value="PreATP-grasp domain"/>
    <property type="match status" value="1"/>
</dbReference>
<dbReference type="InterPro" id="IPR011761">
    <property type="entry name" value="ATP-grasp"/>
</dbReference>
<feature type="binding site" evidence="5">
    <location>
        <position position="193"/>
    </location>
    <ligand>
        <name>ATP</name>
        <dbReference type="ChEBI" id="CHEBI:30616"/>
    </ligand>
</feature>
<dbReference type="InterPro" id="IPR011054">
    <property type="entry name" value="Rudment_hybrid_motif"/>
</dbReference>
<keyword evidence="1 5" id="KW-0436">Ligase</keyword>
<dbReference type="NCBIfam" id="TIGR01161">
    <property type="entry name" value="purK"/>
    <property type="match status" value="1"/>
</dbReference>
<dbReference type="NCBIfam" id="NF004676">
    <property type="entry name" value="PRK06019.1-2"/>
    <property type="match status" value="1"/>
</dbReference>
<keyword evidence="4 5" id="KW-0067">ATP-binding</keyword>
<dbReference type="Gene3D" id="3.30.470.20">
    <property type="entry name" value="ATP-grasp fold, B domain"/>
    <property type="match status" value="1"/>
</dbReference>
<comment type="function">
    <text evidence="5">Catalyzes the ATP-dependent conversion of 5-aminoimidazole ribonucleotide (AIR) and HCO(3)(-) to N5-carboxyaminoimidazole ribonucleotide (N5-CAIR).</text>
</comment>
<dbReference type="PANTHER" id="PTHR11609">
    <property type="entry name" value="PURINE BIOSYNTHESIS PROTEIN 6/7, PUR6/7"/>
    <property type="match status" value="1"/>
</dbReference>
<evidence type="ECO:0000256" key="4">
    <source>
        <dbReference type="ARBA" id="ARBA00022840"/>
    </source>
</evidence>
<comment type="pathway">
    <text evidence="5 6">Purine metabolism; IMP biosynthesis via de novo pathway; 5-amino-1-(5-phospho-D-ribosyl)imidazole-4-carboxylate from 5-amino-1-(5-phospho-D-ribosyl)imidazole (N5-CAIR route): step 1/2.</text>
</comment>
<keyword evidence="2 5" id="KW-0547">Nucleotide-binding</keyword>
<evidence type="ECO:0000259" key="7">
    <source>
        <dbReference type="PROSITE" id="PS50975"/>
    </source>
</evidence>
<accession>C0GHA1</accession>
<dbReference type="InterPro" id="IPR040686">
    <property type="entry name" value="PurK_C"/>
</dbReference>
<evidence type="ECO:0000256" key="1">
    <source>
        <dbReference type="ARBA" id="ARBA00022598"/>
    </source>
</evidence>
<dbReference type="RefSeq" id="WP_008516809.1">
    <property type="nucleotide sequence ID" value="NZ_ACJM01000008.1"/>
</dbReference>
<protein>
    <recommendedName>
        <fullName evidence="5 6">N5-carboxyaminoimidazole ribonucleotide synthase</fullName>
        <shortName evidence="5 6">N5-CAIR synthase</shortName>
        <ecNumber evidence="5 6">6.3.4.18</ecNumber>
    </recommendedName>
    <alternativeName>
        <fullName evidence="5 6">5-(carboxyamino)imidazole ribonucleotide synthetase</fullName>
    </alternativeName>
</protein>
<dbReference type="GO" id="GO:0005829">
    <property type="term" value="C:cytosol"/>
    <property type="evidence" value="ECO:0007669"/>
    <property type="project" value="TreeGrafter"/>
</dbReference>
<dbReference type="EMBL" id="ACJM01000008">
    <property type="protein sequence ID" value="EEG77403.1"/>
    <property type="molecule type" value="Genomic_DNA"/>
</dbReference>
<organism evidence="8 9">
    <name type="scientific">Dethiobacter alkaliphilus AHT 1</name>
    <dbReference type="NCBI Taxonomy" id="555088"/>
    <lineage>
        <taxon>Bacteria</taxon>
        <taxon>Bacillati</taxon>
        <taxon>Bacillota</taxon>
        <taxon>Dethiobacteria</taxon>
        <taxon>Dethiobacterales</taxon>
        <taxon>Dethiobacteraceae</taxon>
        <taxon>Dethiobacter</taxon>
    </lineage>
</organism>
<dbReference type="EC" id="6.3.4.18" evidence="5 6"/>
<keyword evidence="3 5" id="KW-0658">Purine biosynthesis</keyword>
<dbReference type="UniPathway" id="UPA00074">
    <property type="reaction ID" value="UER00942"/>
</dbReference>
<keyword evidence="9" id="KW-1185">Reference proteome</keyword>
<comment type="catalytic activity">
    <reaction evidence="5 6">
        <text>5-amino-1-(5-phospho-beta-D-ribosyl)imidazole + hydrogencarbonate + ATP = 5-carboxyamino-1-(5-phospho-D-ribosyl)imidazole + ADP + phosphate + 2 H(+)</text>
        <dbReference type="Rhea" id="RHEA:19317"/>
        <dbReference type="ChEBI" id="CHEBI:15378"/>
        <dbReference type="ChEBI" id="CHEBI:17544"/>
        <dbReference type="ChEBI" id="CHEBI:30616"/>
        <dbReference type="ChEBI" id="CHEBI:43474"/>
        <dbReference type="ChEBI" id="CHEBI:58730"/>
        <dbReference type="ChEBI" id="CHEBI:137981"/>
        <dbReference type="ChEBI" id="CHEBI:456216"/>
        <dbReference type="EC" id="6.3.4.18"/>
    </reaction>
</comment>
<dbReference type="FunFam" id="3.30.470.20:FF:000029">
    <property type="entry name" value="N5-carboxyaminoimidazole ribonucleotide synthase"/>
    <property type="match status" value="1"/>
</dbReference>
<gene>
    <name evidence="5 6" type="primary">purK</name>
    <name evidence="8" type="ORF">DealDRAFT_1860</name>
</gene>
<dbReference type="InterPro" id="IPR005875">
    <property type="entry name" value="PurK"/>
</dbReference>
<proteinExistence type="inferred from homology"/>
<dbReference type="SUPFAM" id="SSF56059">
    <property type="entry name" value="Glutathione synthetase ATP-binding domain-like"/>
    <property type="match status" value="1"/>
</dbReference>
<dbReference type="Pfam" id="PF22660">
    <property type="entry name" value="RS_preATP-grasp-like"/>
    <property type="match status" value="1"/>
</dbReference>
<evidence type="ECO:0000256" key="5">
    <source>
        <dbReference type="HAMAP-Rule" id="MF_01928"/>
    </source>
</evidence>
<evidence type="ECO:0000256" key="3">
    <source>
        <dbReference type="ARBA" id="ARBA00022755"/>
    </source>
</evidence>
<feature type="binding site" evidence="5">
    <location>
        <position position="216"/>
    </location>
    <ligand>
        <name>ATP</name>
        <dbReference type="ChEBI" id="CHEBI:30616"/>
    </ligand>
</feature>
<dbReference type="Proteomes" id="UP000006443">
    <property type="component" value="Unassembled WGS sequence"/>
</dbReference>
<dbReference type="Gene3D" id="3.40.50.20">
    <property type="match status" value="1"/>
</dbReference>
<dbReference type="InterPro" id="IPR016185">
    <property type="entry name" value="PreATP-grasp_dom_sf"/>
</dbReference>
<dbReference type="Pfam" id="PF02222">
    <property type="entry name" value="ATP-grasp"/>
    <property type="match status" value="1"/>
</dbReference>